<name>A0A6B9ZFH3_9BACT</name>
<dbReference type="Proteomes" id="UP000476411">
    <property type="component" value="Chromosome"/>
</dbReference>
<keyword evidence="2" id="KW-1185">Reference proteome</keyword>
<reference evidence="1 2" key="1">
    <citation type="submission" date="2020-01" db="EMBL/GenBank/DDBJ databases">
        <title>Complete genome sequence of Chitinophaga sp. H33E-04 isolated from quinoa roots.</title>
        <authorList>
            <person name="Weon H.-Y."/>
            <person name="Lee S.A."/>
        </authorList>
    </citation>
    <scope>NUCLEOTIDE SEQUENCE [LARGE SCALE GENOMIC DNA]</scope>
    <source>
        <strain evidence="1 2">H33E-04</strain>
    </source>
</reference>
<evidence type="ECO:0000313" key="1">
    <source>
        <dbReference type="EMBL" id="QHS60479.1"/>
    </source>
</evidence>
<dbReference type="EMBL" id="CP048113">
    <property type="protein sequence ID" value="QHS60479.1"/>
    <property type="molecule type" value="Genomic_DNA"/>
</dbReference>
<proteinExistence type="predicted"/>
<evidence type="ECO:0000313" key="2">
    <source>
        <dbReference type="Proteomes" id="UP000476411"/>
    </source>
</evidence>
<dbReference type="AlphaFoldDB" id="A0A6B9ZFH3"/>
<protein>
    <recommendedName>
        <fullName evidence="3">DUF2892 domain-containing protein</fullName>
    </recommendedName>
</protein>
<evidence type="ECO:0008006" key="3">
    <source>
        <dbReference type="Google" id="ProtNLM"/>
    </source>
</evidence>
<sequence>MKKLIFTRWTIMRFIRLLAGITAITLAVTERQPLLGVAGLSFIIIAVFNMRPCFSGACTLPSAKHEK</sequence>
<accession>A0A6B9ZFH3</accession>
<gene>
    <name evidence="1" type="ORF">GWR21_13025</name>
</gene>
<dbReference type="RefSeq" id="WP_162332169.1">
    <property type="nucleotide sequence ID" value="NZ_CP048113.1"/>
</dbReference>
<dbReference type="KEGG" id="chih:GWR21_13025"/>
<organism evidence="1 2">
    <name type="scientific">Chitinophaga agri</name>
    <dbReference type="NCBI Taxonomy" id="2703787"/>
    <lineage>
        <taxon>Bacteria</taxon>
        <taxon>Pseudomonadati</taxon>
        <taxon>Bacteroidota</taxon>
        <taxon>Chitinophagia</taxon>
        <taxon>Chitinophagales</taxon>
        <taxon>Chitinophagaceae</taxon>
        <taxon>Chitinophaga</taxon>
    </lineage>
</organism>